<dbReference type="Gene3D" id="3.30.70.1230">
    <property type="entry name" value="Nucleotide cyclase"/>
    <property type="match status" value="1"/>
</dbReference>
<accession>A0AAJ1TTJ7</accession>
<dbReference type="GO" id="GO:0004016">
    <property type="term" value="F:adenylate cyclase activity"/>
    <property type="evidence" value="ECO:0007669"/>
    <property type="project" value="UniProtKB-EC"/>
</dbReference>
<dbReference type="InterPro" id="IPR029787">
    <property type="entry name" value="Nucleotide_cyclase"/>
</dbReference>
<feature type="transmembrane region" description="Helical" evidence="4">
    <location>
        <begin position="114"/>
        <end position="138"/>
    </location>
</feature>
<dbReference type="SUPFAM" id="SSF55073">
    <property type="entry name" value="Nucleotide cyclase"/>
    <property type="match status" value="1"/>
</dbReference>
<keyword evidence="4" id="KW-0812">Transmembrane</keyword>
<dbReference type="EMBL" id="JAUSWL010000015">
    <property type="protein sequence ID" value="MDQ0546605.1"/>
    <property type="molecule type" value="Genomic_DNA"/>
</dbReference>
<sequence length="581" mass="61892">MTRTSSIATLRTSAGGSQAAPIPLRARIRPGLTLRRLRLWSGLVLFAYILTHLTNHALGNVSLDAMEDGLGVASALWLNPLGLALLYGALVIHLLLGLQALYAARYFRWRPGEVVQMVSGLLIPPLLVSHVVGTRIAFATEGLEKGYAQELYAFWVAAPHQGAMQAAMLVIAWIHGCSGLYFWLQLKPAFGRAAPWLLAVAVLVPVLALLGFVQGGRTILALAQDPAWRAAALKPVHVGLPDQVARLGAIRDGMLLTYAGLVAAVIAARGVRTLAEVKRGTIRLSYPDGKVVRVPRGTSVLEASRRNRIPHASVCGGRGRCSTCRIRVLDGSADTPPAGRAERAVLERIAAGPGVRLACQFRPEADLAVVPLFPLPPRVRQADLLDRAQSGEERFIVAMFVDLRGSTRLAEERLPYDTVFIINRFLGAVGDAVRDAGGSTNQFLGDGLLALFGLETDPEPAARDALRAVELIAEHVATLNELLAADLEHTLRYGIGVHAGLAIVGEMGDATDARFTALGDTVNVASRLQGLTKVLGCVAVISEAVYRAAKTAPTAIREIPVEGRSEPVRVSTLGVLCPAAP</sequence>
<evidence type="ECO:0000259" key="6">
    <source>
        <dbReference type="PROSITE" id="PS51085"/>
    </source>
</evidence>
<reference evidence="7" key="1">
    <citation type="submission" date="2023-07" db="EMBL/GenBank/DDBJ databases">
        <title>Genomic Encyclopedia of Type Strains, Phase IV (KMG-IV): sequencing the most valuable type-strain genomes for metagenomic binning, comparative biology and taxonomic classification.</title>
        <authorList>
            <person name="Goeker M."/>
        </authorList>
    </citation>
    <scope>NUCLEOTIDE SEQUENCE</scope>
    <source>
        <strain evidence="7">DSM 19569</strain>
    </source>
</reference>
<name>A0AAJ1TTJ7_9HYPH</name>
<protein>
    <submittedName>
        <fullName evidence="7">Adenylate cyclase</fullName>
        <ecNumber evidence="7">4.6.1.1</ecNumber>
    </submittedName>
</protein>
<dbReference type="PANTHER" id="PTHR43081">
    <property type="entry name" value="ADENYLATE CYCLASE, TERMINAL-DIFFERENTIATION SPECIFIC-RELATED"/>
    <property type="match status" value="1"/>
</dbReference>
<comment type="subcellular location">
    <subcellularLocation>
        <location evidence="1">Cell membrane</location>
        <topology evidence="1">Multi-pass membrane protein</topology>
    </subcellularLocation>
</comment>
<feature type="domain" description="2Fe-2S ferredoxin-type" evidence="6">
    <location>
        <begin position="280"/>
        <end position="375"/>
    </location>
</feature>
<comment type="caution">
    <text evidence="7">The sequence shown here is derived from an EMBL/GenBank/DDBJ whole genome shotgun (WGS) entry which is preliminary data.</text>
</comment>
<keyword evidence="7" id="KW-0456">Lyase</keyword>
<keyword evidence="2" id="KW-1003">Cell membrane</keyword>
<dbReference type="PROSITE" id="PS51085">
    <property type="entry name" value="2FE2S_FER_2"/>
    <property type="match status" value="1"/>
</dbReference>
<dbReference type="GO" id="GO:0035556">
    <property type="term" value="P:intracellular signal transduction"/>
    <property type="evidence" value="ECO:0007669"/>
    <property type="project" value="InterPro"/>
</dbReference>
<feature type="domain" description="Guanylate cyclase" evidence="5">
    <location>
        <begin position="397"/>
        <end position="529"/>
    </location>
</feature>
<keyword evidence="4" id="KW-1133">Transmembrane helix</keyword>
<evidence type="ECO:0000256" key="2">
    <source>
        <dbReference type="ARBA" id="ARBA00022475"/>
    </source>
</evidence>
<organism evidence="7 8">
    <name type="scientific">Methylobacterium brachiatum</name>
    <dbReference type="NCBI Taxonomy" id="269660"/>
    <lineage>
        <taxon>Bacteria</taxon>
        <taxon>Pseudomonadati</taxon>
        <taxon>Pseudomonadota</taxon>
        <taxon>Alphaproteobacteria</taxon>
        <taxon>Hyphomicrobiales</taxon>
        <taxon>Methylobacteriaceae</taxon>
        <taxon>Methylobacterium</taxon>
    </lineage>
</organism>
<dbReference type="GO" id="GO:0005886">
    <property type="term" value="C:plasma membrane"/>
    <property type="evidence" value="ECO:0007669"/>
    <property type="project" value="UniProtKB-SubCell"/>
</dbReference>
<dbReference type="Pfam" id="PF00111">
    <property type="entry name" value="Fer2"/>
    <property type="match status" value="1"/>
</dbReference>
<dbReference type="GO" id="GO:0051536">
    <property type="term" value="F:iron-sulfur cluster binding"/>
    <property type="evidence" value="ECO:0007669"/>
    <property type="project" value="InterPro"/>
</dbReference>
<dbReference type="CDD" id="cd07302">
    <property type="entry name" value="CHD"/>
    <property type="match status" value="1"/>
</dbReference>
<feature type="transmembrane region" description="Helical" evidence="4">
    <location>
        <begin position="37"/>
        <end position="58"/>
    </location>
</feature>
<dbReference type="Gene3D" id="3.10.20.30">
    <property type="match status" value="1"/>
</dbReference>
<evidence type="ECO:0000256" key="4">
    <source>
        <dbReference type="SAM" id="Phobius"/>
    </source>
</evidence>
<evidence type="ECO:0000256" key="1">
    <source>
        <dbReference type="ARBA" id="ARBA00004651"/>
    </source>
</evidence>
<dbReference type="PANTHER" id="PTHR43081:SF17">
    <property type="entry name" value="BLL5647 PROTEIN"/>
    <property type="match status" value="1"/>
</dbReference>
<dbReference type="CDD" id="cd00207">
    <property type="entry name" value="fer2"/>
    <property type="match status" value="1"/>
</dbReference>
<dbReference type="SUPFAM" id="SSF54292">
    <property type="entry name" value="2Fe-2S ferredoxin-like"/>
    <property type="match status" value="1"/>
</dbReference>
<dbReference type="SMART" id="SM00044">
    <property type="entry name" value="CYCc"/>
    <property type="match status" value="1"/>
</dbReference>
<dbReference type="InterPro" id="IPR050697">
    <property type="entry name" value="Adenylyl/Guanylyl_Cyclase_3/4"/>
</dbReference>
<feature type="transmembrane region" description="Helical" evidence="4">
    <location>
        <begin position="163"/>
        <end position="184"/>
    </location>
</feature>
<evidence type="ECO:0000256" key="3">
    <source>
        <dbReference type="ARBA" id="ARBA00023136"/>
    </source>
</evidence>
<evidence type="ECO:0000259" key="5">
    <source>
        <dbReference type="PROSITE" id="PS50125"/>
    </source>
</evidence>
<proteinExistence type="predicted"/>
<dbReference type="RefSeq" id="WP_230367862.1">
    <property type="nucleotide sequence ID" value="NZ_JAJALK010000016.1"/>
</dbReference>
<dbReference type="SUPFAM" id="SSF81343">
    <property type="entry name" value="Fumarate reductase respiratory complex transmembrane subunits"/>
    <property type="match status" value="1"/>
</dbReference>
<feature type="transmembrane region" description="Helical" evidence="4">
    <location>
        <begin position="196"/>
        <end position="213"/>
    </location>
</feature>
<feature type="transmembrane region" description="Helical" evidence="4">
    <location>
        <begin position="78"/>
        <end position="102"/>
    </location>
</feature>
<dbReference type="PROSITE" id="PS50125">
    <property type="entry name" value="GUANYLATE_CYCLASE_2"/>
    <property type="match status" value="1"/>
</dbReference>
<dbReference type="InterPro" id="IPR036010">
    <property type="entry name" value="2Fe-2S_ferredoxin-like_sf"/>
</dbReference>
<dbReference type="InterPro" id="IPR012675">
    <property type="entry name" value="Beta-grasp_dom_sf"/>
</dbReference>
<dbReference type="InterPro" id="IPR001041">
    <property type="entry name" value="2Fe-2S_ferredoxin-type"/>
</dbReference>
<dbReference type="InterPro" id="IPR034804">
    <property type="entry name" value="SQR/QFR_C/D"/>
</dbReference>
<dbReference type="Proteomes" id="UP001223420">
    <property type="component" value="Unassembled WGS sequence"/>
</dbReference>
<dbReference type="InterPro" id="IPR001054">
    <property type="entry name" value="A/G_cyclase"/>
</dbReference>
<evidence type="ECO:0000313" key="8">
    <source>
        <dbReference type="Proteomes" id="UP001223420"/>
    </source>
</evidence>
<gene>
    <name evidence="7" type="ORF">QO001_005557</name>
</gene>
<dbReference type="GO" id="GO:0006171">
    <property type="term" value="P:cAMP biosynthetic process"/>
    <property type="evidence" value="ECO:0007669"/>
    <property type="project" value="TreeGrafter"/>
</dbReference>
<dbReference type="Pfam" id="PF00211">
    <property type="entry name" value="Guanylate_cyc"/>
    <property type="match status" value="1"/>
</dbReference>
<dbReference type="AlphaFoldDB" id="A0AAJ1TTJ7"/>
<keyword evidence="3 4" id="KW-0472">Membrane</keyword>
<evidence type="ECO:0000313" key="7">
    <source>
        <dbReference type="EMBL" id="MDQ0546605.1"/>
    </source>
</evidence>
<dbReference type="EC" id="4.6.1.1" evidence="7"/>